<feature type="transmembrane region" description="Helical" evidence="1">
    <location>
        <begin position="6"/>
        <end position="26"/>
    </location>
</feature>
<evidence type="ECO:0000259" key="2">
    <source>
        <dbReference type="PROSITE" id="PS51178"/>
    </source>
</evidence>
<dbReference type="CDD" id="cd06577">
    <property type="entry name" value="PASTA_pknB"/>
    <property type="match status" value="3"/>
</dbReference>
<dbReference type="Proteomes" id="UP000051096">
    <property type="component" value="Unassembled WGS sequence"/>
</dbReference>
<dbReference type="InterPro" id="IPR005543">
    <property type="entry name" value="PASTA_dom"/>
</dbReference>
<evidence type="ECO:0000256" key="1">
    <source>
        <dbReference type="SAM" id="Phobius"/>
    </source>
</evidence>
<keyword evidence="1" id="KW-0472">Membrane</keyword>
<dbReference type="EMBL" id="LJUO01000025">
    <property type="protein sequence ID" value="KPK72683.1"/>
    <property type="molecule type" value="Genomic_DNA"/>
</dbReference>
<dbReference type="AlphaFoldDB" id="A0A0S8GK85"/>
<feature type="domain" description="PASTA" evidence="2">
    <location>
        <begin position="101"/>
        <end position="168"/>
    </location>
</feature>
<gene>
    <name evidence="3" type="ORF">AMJ87_04040</name>
</gene>
<evidence type="ECO:0000313" key="4">
    <source>
        <dbReference type="Proteomes" id="UP000051096"/>
    </source>
</evidence>
<accession>A0A0S8GK85</accession>
<comment type="caution">
    <text evidence="3">The sequence shown here is derived from an EMBL/GenBank/DDBJ whole genome shotgun (WGS) entry which is preliminary data.</text>
</comment>
<evidence type="ECO:0000313" key="3">
    <source>
        <dbReference type="EMBL" id="KPK72683.1"/>
    </source>
</evidence>
<keyword evidence="1" id="KW-1133">Transmembrane helix</keyword>
<sequence>MKKFYIYTFVIFAFIVIGIVIANFLIMPSIVRMGKETVVPNVCNISLDEALAILKQKELEGIVIERRHDHIIEPGRIIVQEPLPGARVKAGRIINLTVSLGPQTIKIPFLAGIGADKGLSILQRLGLNIKSVERVFSDSIARTIIIKTVPPSETEVVKGDEVTLVVSKGPALKMPKLVGVHIREAEDILNTMGLVLAEVREIEGSGNKGHILVQNPDVGQDVAYGDSVSLMVIQ</sequence>
<proteinExistence type="predicted"/>
<name>A0A0S8GK85_UNCW3</name>
<feature type="domain" description="PASTA" evidence="2">
    <location>
        <begin position="169"/>
        <end position="234"/>
    </location>
</feature>
<organism evidence="3 4">
    <name type="scientific">candidate division WOR_3 bacterium SM23_60</name>
    <dbReference type="NCBI Taxonomy" id="1703780"/>
    <lineage>
        <taxon>Bacteria</taxon>
        <taxon>Bacteria division WOR-3</taxon>
    </lineage>
</organism>
<dbReference type="Pfam" id="PF03793">
    <property type="entry name" value="PASTA"/>
    <property type="match status" value="3"/>
</dbReference>
<protein>
    <recommendedName>
        <fullName evidence="2">PASTA domain-containing protein</fullName>
    </recommendedName>
</protein>
<keyword evidence="1" id="KW-0812">Transmembrane</keyword>
<dbReference type="Gene3D" id="3.30.10.20">
    <property type="match status" value="3"/>
</dbReference>
<feature type="domain" description="PASTA" evidence="2">
    <location>
        <begin position="34"/>
        <end position="100"/>
    </location>
</feature>
<reference evidence="3 4" key="1">
    <citation type="journal article" date="2015" name="Microbiome">
        <title>Genomic resolution of linkages in carbon, nitrogen, and sulfur cycling among widespread estuary sediment bacteria.</title>
        <authorList>
            <person name="Baker B.J."/>
            <person name="Lazar C.S."/>
            <person name="Teske A.P."/>
            <person name="Dick G.J."/>
        </authorList>
    </citation>
    <scope>NUCLEOTIDE SEQUENCE [LARGE SCALE GENOMIC DNA]</scope>
    <source>
        <strain evidence="3">SM23_60</strain>
    </source>
</reference>
<dbReference type="SMART" id="SM00740">
    <property type="entry name" value="PASTA"/>
    <property type="match status" value="3"/>
</dbReference>
<dbReference type="PROSITE" id="PS51178">
    <property type="entry name" value="PASTA"/>
    <property type="match status" value="3"/>
</dbReference>